<protein>
    <submittedName>
        <fullName evidence="8">Cytochrome P450 hydroxylase</fullName>
    </submittedName>
</protein>
<keyword evidence="5" id="KW-0408">Iron</keyword>
<evidence type="ECO:0000256" key="7">
    <source>
        <dbReference type="SAM" id="MobiDB-lite"/>
    </source>
</evidence>
<dbReference type="PANTHER" id="PTHR46696">
    <property type="entry name" value="P450, PUTATIVE (EUROFUNG)-RELATED"/>
    <property type="match status" value="1"/>
</dbReference>
<dbReference type="InterPro" id="IPR001128">
    <property type="entry name" value="Cyt_P450"/>
</dbReference>
<evidence type="ECO:0000256" key="2">
    <source>
        <dbReference type="ARBA" id="ARBA00022617"/>
    </source>
</evidence>
<evidence type="ECO:0000256" key="3">
    <source>
        <dbReference type="ARBA" id="ARBA00022723"/>
    </source>
</evidence>
<dbReference type="Pfam" id="PF00067">
    <property type="entry name" value="p450"/>
    <property type="match status" value="1"/>
</dbReference>
<dbReference type="GO" id="GO:0020037">
    <property type="term" value="F:heme binding"/>
    <property type="evidence" value="ECO:0007669"/>
    <property type="project" value="InterPro"/>
</dbReference>
<reference evidence="8" key="1">
    <citation type="submission" date="2020-02" db="EMBL/GenBank/DDBJ databases">
        <authorList>
            <person name="Meier V. D."/>
        </authorList>
    </citation>
    <scope>NUCLEOTIDE SEQUENCE</scope>
    <source>
        <strain evidence="8">AVDCRST_MAG54</strain>
    </source>
</reference>
<evidence type="ECO:0000256" key="6">
    <source>
        <dbReference type="ARBA" id="ARBA00023033"/>
    </source>
</evidence>
<evidence type="ECO:0000256" key="4">
    <source>
        <dbReference type="ARBA" id="ARBA00023002"/>
    </source>
</evidence>
<proteinExistence type="inferred from homology"/>
<sequence>MELFGEATVADPYAVFGELRERDPVHWSDEVDAWVLTRFADVRAVLHDQRFSSRVLDGSPSAPATSPPGPAADTRTSRVLAGAYTFVNNSLVFSDPPQHTRLRRLVGQAFLPSAVEALAPVVEHHTRRLLDAAGTRFDVVTDLAEPLPIAVLGELLGVPLLDGDARRLKTACDDFLLPWGRDVSSLSDDENRRAVAASSALGAFVDTVLTQRGNAAPDDVVGRLLAGEADERLTHEELFATIVLLLIAGHENLTSLLGNGVLWLLDLPELRALLGEQPDQWPAVIDELLRLITPNQFIRRVAREDVRLGGRTIRAGDATVLVLAAANRDPQHFPDPDRLVLDRTERRDVALGQGPHYCLGAPLARLEARIALRELLERHPALEPAGTPRYAPNLNLRMLTALPVSSSPDRTTPSHENRAAFPSDSPGRG</sequence>
<keyword evidence="4" id="KW-0560">Oxidoreductase</keyword>
<dbReference type="AlphaFoldDB" id="A0A6J4J8U0"/>
<dbReference type="EMBL" id="CADCTH010000372">
    <property type="protein sequence ID" value="CAA9269945.1"/>
    <property type="molecule type" value="Genomic_DNA"/>
</dbReference>
<accession>A0A6J4J8U0</accession>
<dbReference type="GO" id="GO:0004497">
    <property type="term" value="F:monooxygenase activity"/>
    <property type="evidence" value="ECO:0007669"/>
    <property type="project" value="UniProtKB-KW"/>
</dbReference>
<keyword evidence="2" id="KW-0349">Heme</keyword>
<dbReference type="Gene3D" id="1.10.630.10">
    <property type="entry name" value="Cytochrome P450"/>
    <property type="match status" value="1"/>
</dbReference>
<dbReference type="GO" id="GO:0005506">
    <property type="term" value="F:iron ion binding"/>
    <property type="evidence" value="ECO:0007669"/>
    <property type="project" value="InterPro"/>
</dbReference>
<dbReference type="InterPro" id="IPR036396">
    <property type="entry name" value="Cyt_P450_sf"/>
</dbReference>
<dbReference type="PANTHER" id="PTHR46696:SF1">
    <property type="entry name" value="CYTOCHROME P450 YJIB-RELATED"/>
    <property type="match status" value="1"/>
</dbReference>
<dbReference type="GO" id="GO:0016705">
    <property type="term" value="F:oxidoreductase activity, acting on paired donors, with incorporation or reduction of molecular oxygen"/>
    <property type="evidence" value="ECO:0007669"/>
    <property type="project" value="InterPro"/>
</dbReference>
<keyword evidence="3" id="KW-0479">Metal-binding</keyword>
<evidence type="ECO:0000256" key="5">
    <source>
        <dbReference type="ARBA" id="ARBA00023004"/>
    </source>
</evidence>
<dbReference type="SUPFAM" id="SSF48264">
    <property type="entry name" value="Cytochrome P450"/>
    <property type="match status" value="1"/>
</dbReference>
<dbReference type="FunFam" id="1.10.630.10:FF:000018">
    <property type="entry name" value="Cytochrome P450 monooxygenase"/>
    <property type="match status" value="1"/>
</dbReference>
<name>A0A6J4J8U0_9PSEU</name>
<comment type="similarity">
    <text evidence="1">Belongs to the cytochrome P450 family.</text>
</comment>
<keyword evidence="6" id="KW-0503">Monooxygenase</keyword>
<feature type="region of interest" description="Disordered" evidence="7">
    <location>
        <begin position="55"/>
        <end position="74"/>
    </location>
</feature>
<gene>
    <name evidence="8" type="ORF">AVDCRST_MAG54-2935</name>
</gene>
<dbReference type="CDD" id="cd20625">
    <property type="entry name" value="CYP164-like"/>
    <property type="match status" value="1"/>
</dbReference>
<evidence type="ECO:0000256" key="1">
    <source>
        <dbReference type="ARBA" id="ARBA00010617"/>
    </source>
</evidence>
<dbReference type="InterPro" id="IPR002397">
    <property type="entry name" value="Cyt_P450_B"/>
</dbReference>
<feature type="region of interest" description="Disordered" evidence="7">
    <location>
        <begin position="404"/>
        <end position="429"/>
    </location>
</feature>
<organism evidence="8">
    <name type="scientific">uncultured Actinomycetospora sp</name>
    <dbReference type="NCBI Taxonomy" id="1135996"/>
    <lineage>
        <taxon>Bacteria</taxon>
        <taxon>Bacillati</taxon>
        <taxon>Actinomycetota</taxon>
        <taxon>Actinomycetes</taxon>
        <taxon>Pseudonocardiales</taxon>
        <taxon>Pseudonocardiaceae</taxon>
        <taxon>Actinomycetospora</taxon>
        <taxon>environmental samples</taxon>
    </lineage>
</organism>
<evidence type="ECO:0000313" key="8">
    <source>
        <dbReference type="EMBL" id="CAA9269945.1"/>
    </source>
</evidence>
<dbReference type="PRINTS" id="PR00359">
    <property type="entry name" value="BP450"/>
</dbReference>